<organism evidence="4 5">
    <name type="scientific">Aduncisulcus paluster</name>
    <dbReference type="NCBI Taxonomy" id="2918883"/>
    <lineage>
        <taxon>Eukaryota</taxon>
        <taxon>Metamonada</taxon>
        <taxon>Carpediemonas-like organisms</taxon>
        <taxon>Aduncisulcus</taxon>
    </lineage>
</organism>
<dbReference type="InterPro" id="IPR000198">
    <property type="entry name" value="RhoGAP_dom"/>
</dbReference>
<keyword evidence="1" id="KW-0343">GTPase activation</keyword>
<dbReference type="InterPro" id="IPR008936">
    <property type="entry name" value="Rho_GTPase_activation_prot"/>
</dbReference>
<evidence type="ECO:0000256" key="1">
    <source>
        <dbReference type="ARBA" id="ARBA00022468"/>
    </source>
</evidence>
<name>A0ABQ5KVE2_9EUKA</name>
<feature type="compositionally biased region" description="Polar residues" evidence="2">
    <location>
        <begin position="387"/>
        <end position="396"/>
    </location>
</feature>
<feature type="compositionally biased region" description="Acidic residues" evidence="2">
    <location>
        <begin position="336"/>
        <end position="351"/>
    </location>
</feature>
<evidence type="ECO:0000259" key="3">
    <source>
        <dbReference type="PROSITE" id="PS50238"/>
    </source>
</evidence>
<reference evidence="4" key="1">
    <citation type="submission" date="2022-03" db="EMBL/GenBank/DDBJ databases">
        <title>Draft genome sequence of Aduncisulcus paluster, a free-living microaerophilic Fornicata.</title>
        <authorList>
            <person name="Yuyama I."/>
            <person name="Kume K."/>
            <person name="Tamura T."/>
            <person name="Inagaki Y."/>
            <person name="Hashimoto T."/>
        </authorList>
    </citation>
    <scope>NUCLEOTIDE SEQUENCE</scope>
    <source>
        <strain evidence="4">NY0171</strain>
    </source>
</reference>
<dbReference type="SUPFAM" id="SSF48350">
    <property type="entry name" value="GTPase activation domain, GAP"/>
    <property type="match status" value="1"/>
</dbReference>
<feature type="domain" description="Rho-GAP" evidence="3">
    <location>
        <begin position="144"/>
        <end position="309"/>
    </location>
</feature>
<dbReference type="Pfam" id="PF00620">
    <property type="entry name" value="RhoGAP"/>
    <property type="match status" value="1"/>
</dbReference>
<proteinExistence type="predicted"/>
<feature type="region of interest" description="Disordered" evidence="2">
    <location>
        <begin position="31"/>
        <end position="69"/>
    </location>
</feature>
<feature type="compositionally biased region" description="Basic and acidic residues" evidence="2">
    <location>
        <begin position="407"/>
        <end position="417"/>
    </location>
</feature>
<dbReference type="PROSITE" id="PS50238">
    <property type="entry name" value="RHOGAP"/>
    <property type="match status" value="1"/>
</dbReference>
<evidence type="ECO:0000256" key="2">
    <source>
        <dbReference type="SAM" id="MobiDB-lite"/>
    </source>
</evidence>
<feature type="compositionally biased region" description="Low complexity" evidence="2">
    <location>
        <begin position="359"/>
        <end position="386"/>
    </location>
</feature>
<evidence type="ECO:0000313" key="5">
    <source>
        <dbReference type="Proteomes" id="UP001057375"/>
    </source>
</evidence>
<dbReference type="EMBL" id="BQXS01011222">
    <property type="protein sequence ID" value="GKT36423.1"/>
    <property type="molecule type" value="Genomic_DNA"/>
</dbReference>
<evidence type="ECO:0000313" key="4">
    <source>
        <dbReference type="EMBL" id="GKT36423.1"/>
    </source>
</evidence>
<dbReference type="Proteomes" id="UP001057375">
    <property type="component" value="Unassembled WGS sequence"/>
</dbReference>
<keyword evidence="5" id="KW-1185">Reference proteome</keyword>
<dbReference type="Gene3D" id="1.10.555.10">
    <property type="entry name" value="Rho GTPase activation protein"/>
    <property type="match status" value="1"/>
</dbReference>
<dbReference type="PANTHER" id="PTHR23177">
    <property type="entry name" value="MKIAA1688 PROTEIN"/>
    <property type="match status" value="1"/>
</dbReference>
<dbReference type="CDD" id="cd00159">
    <property type="entry name" value="RhoGAP"/>
    <property type="match status" value="1"/>
</dbReference>
<comment type="caution">
    <text evidence="4">The sequence shown here is derived from an EMBL/GenBank/DDBJ whole genome shotgun (WGS) entry which is preliminary data.</text>
</comment>
<dbReference type="SMART" id="SM00324">
    <property type="entry name" value="RhoGAP"/>
    <property type="match status" value="1"/>
</dbReference>
<protein>
    <submittedName>
        <fullName evidence="4">Rho GTPase-activating protein 1-5 like protein</fullName>
    </submittedName>
</protein>
<feature type="region of interest" description="Disordered" evidence="2">
    <location>
        <begin position="82"/>
        <end position="102"/>
    </location>
</feature>
<sequence>MPLFSCCCSSKQSGSGYDDPSIHSISKLDHSRHIPDSSTLHLKGKDSSPSIIHKSSIETPIGDQKSKQSDVMLKERHIVKVGGKPQKSSRCGKKYSPNVSEPIKMDRSNTVFRTWPPHKSSLINVRISGAKNFLDGALEVPRGDSVDYTCGFVPVCLVHLQNQLIQHDGLKREGIFRVPSDKSKVESYIEKFDRGELPTITDPFLCANLILKYFQYLPSSLFSPIPASMIRKGQPLGVMTRLSEVGCSIAEWILQLCVHVSLFSDSNSMNLTNIAICIAPVFYDCSTQQDVAFISKWVPFFRRMLEIKAVERRAALGTATPIPSDSYYSMGKKGAEEDDDESLIDESEEDMPISPPSKPTHQSQSSPSSVSSTTSSVASSSIPLSSRTVSISQSRIGQDLPLVGGGDGDRMQDKESSSIHMGHQTCDVEEVEDSSDIEREL</sequence>
<feature type="region of interest" description="Disordered" evidence="2">
    <location>
        <begin position="326"/>
        <end position="441"/>
    </location>
</feature>
<dbReference type="InterPro" id="IPR044785">
    <property type="entry name" value="RopGAP1-5"/>
</dbReference>
<accession>A0ABQ5KVE2</accession>
<gene>
    <name evidence="4" type="ORF">ADUPG1_009392</name>
</gene>